<dbReference type="SUPFAM" id="SSF55729">
    <property type="entry name" value="Acyl-CoA N-acyltransferases (Nat)"/>
    <property type="match status" value="1"/>
</dbReference>
<dbReference type="InterPro" id="IPR041380">
    <property type="entry name" value="Acetyltransf_17"/>
</dbReference>
<keyword evidence="2" id="KW-0808">Transferase</keyword>
<dbReference type="InterPro" id="IPR000182">
    <property type="entry name" value="GNAT_dom"/>
</dbReference>
<dbReference type="InterPro" id="IPR036527">
    <property type="entry name" value="SCP2_sterol-bd_dom_sf"/>
</dbReference>
<name>A0A1H0MME2_9HYPH</name>
<gene>
    <name evidence="2" type="ORF">SAMN05192530_11471</name>
</gene>
<dbReference type="AlphaFoldDB" id="A0A1H0MME2"/>
<keyword evidence="3" id="KW-1185">Reference proteome</keyword>
<evidence type="ECO:0000313" key="2">
    <source>
        <dbReference type="EMBL" id="SDO81623.1"/>
    </source>
</evidence>
<dbReference type="GO" id="GO:0030649">
    <property type="term" value="P:aminoglycoside antibiotic catabolic process"/>
    <property type="evidence" value="ECO:0007669"/>
    <property type="project" value="TreeGrafter"/>
</dbReference>
<dbReference type="PANTHER" id="PTHR37817:SF1">
    <property type="entry name" value="N-ACETYLTRANSFERASE EIS"/>
    <property type="match status" value="1"/>
</dbReference>
<dbReference type="Proteomes" id="UP000198793">
    <property type="component" value="Unassembled WGS sequence"/>
</dbReference>
<evidence type="ECO:0000259" key="1">
    <source>
        <dbReference type="PROSITE" id="PS51186"/>
    </source>
</evidence>
<accession>A0A1H0MME2</accession>
<dbReference type="STRING" id="1166073.SAMN05192530_11471"/>
<organism evidence="2 3">
    <name type="scientific">Aureimonas jatrophae</name>
    <dbReference type="NCBI Taxonomy" id="1166073"/>
    <lineage>
        <taxon>Bacteria</taxon>
        <taxon>Pseudomonadati</taxon>
        <taxon>Pseudomonadota</taxon>
        <taxon>Alphaproteobacteria</taxon>
        <taxon>Hyphomicrobiales</taxon>
        <taxon>Aurantimonadaceae</taxon>
        <taxon>Aureimonas</taxon>
    </lineage>
</organism>
<dbReference type="EMBL" id="FNIT01000014">
    <property type="protein sequence ID" value="SDO81623.1"/>
    <property type="molecule type" value="Genomic_DNA"/>
</dbReference>
<dbReference type="Pfam" id="PF13530">
    <property type="entry name" value="SCP2_2"/>
    <property type="match status" value="1"/>
</dbReference>
<evidence type="ECO:0000313" key="3">
    <source>
        <dbReference type="Proteomes" id="UP000198793"/>
    </source>
</evidence>
<dbReference type="CDD" id="cd04301">
    <property type="entry name" value="NAT_SF"/>
    <property type="match status" value="1"/>
</dbReference>
<proteinExistence type="predicted"/>
<dbReference type="Pfam" id="PF13527">
    <property type="entry name" value="Acetyltransf_9"/>
    <property type="match status" value="1"/>
</dbReference>
<dbReference type="PANTHER" id="PTHR37817">
    <property type="entry name" value="N-ACETYLTRANSFERASE EIS"/>
    <property type="match status" value="1"/>
</dbReference>
<reference evidence="2 3" key="1">
    <citation type="submission" date="2016-10" db="EMBL/GenBank/DDBJ databases">
        <authorList>
            <person name="de Groot N.N."/>
        </authorList>
    </citation>
    <scope>NUCLEOTIDE SEQUENCE [LARGE SCALE GENOMIC DNA]</scope>
    <source>
        <strain evidence="3">L7-484,KACC 16230,DSM 25025</strain>
    </source>
</reference>
<sequence>MERATTTDAERIGWLMRMAFGMTEARTREYLDHIGTDSFLVLRSGKEVSACAALLPTRHRFGGGWVRAANIAHVAIAPEARGGGLARPLVNGLANVARENGAAMVTLFASARPVYRKCGFELAGSEIVYEAETQALPLRTDLAFASVALDDPRLREAYDAKTISEAGLLDRTQAHWHEIIREPRDGLSAFVIGEGPLSAYVILDASDPGLLTVRDWCASTGREAAALLAFLGRFRSVYPLVRWHGGPHDDLVAAMPDKGWRLAHQEDWLARILDPKAALEARGYLVREAVLNLHIADEAGDNSAIALEIAGEKARVRNGSLSGAPSLTITLPFFASLFTGYRSASHLRRQGHLETDEEGARLADLVFAGPPPWLAEHV</sequence>
<dbReference type="Gene3D" id="3.40.630.30">
    <property type="match status" value="2"/>
</dbReference>
<dbReference type="GO" id="GO:0034069">
    <property type="term" value="F:aminoglycoside N-acetyltransferase activity"/>
    <property type="evidence" value="ECO:0007669"/>
    <property type="project" value="TreeGrafter"/>
</dbReference>
<dbReference type="Gene3D" id="3.30.1050.10">
    <property type="entry name" value="SCP2 sterol-binding domain"/>
    <property type="match status" value="1"/>
</dbReference>
<dbReference type="InterPro" id="IPR016181">
    <property type="entry name" value="Acyl_CoA_acyltransferase"/>
</dbReference>
<dbReference type="SUPFAM" id="SSF55718">
    <property type="entry name" value="SCP-like"/>
    <property type="match status" value="1"/>
</dbReference>
<dbReference type="InterPro" id="IPR051554">
    <property type="entry name" value="Acetyltransferase_Eis"/>
</dbReference>
<feature type="domain" description="N-acetyltransferase" evidence="1">
    <location>
        <begin position="1"/>
        <end position="143"/>
    </location>
</feature>
<dbReference type="Pfam" id="PF17668">
    <property type="entry name" value="Acetyltransf_17"/>
    <property type="match status" value="1"/>
</dbReference>
<protein>
    <submittedName>
        <fullName evidence="2">Predicted acetyltransferase</fullName>
    </submittedName>
</protein>
<dbReference type="InterPro" id="IPR025559">
    <property type="entry name" value="Eis_dom"/>
</dbReference>
<dbReference type="PROSITE" id="PS51186">
    <property type="entry name" value="GNAT"/>
    <property type="match status" value="1"/>
</dbReference>